<evidence type="ECO:0000256" key="1">
    <source>
        <dbReference type="SAM" id="MobiDB-lite"/>
    </source>
</evidence>
<feature type="region of interest" description="Disordered" evidence="1">
    <location>
        <begin position="29"/>
        <end position="68"/>
    </location>
</feature>
<dbReference type="AlphaFoldDB" id="A0A151M7M0"/>
<sequence length="294" mass="32867">MANGPTLLTRRGTMRSVIWYLPSKGMMEEGSPSHVKPSHEGAQAPAFNNVNPKPRATRQPPVIPGNLKRKDLSGLVSHGTLSHKGSKAAVNRRRLHPKRVRGTTNCPKKLNPKMVRETGLRQVKLSHRRRRQASVSHTIPTQWMTTGAVQHPHLHPLEIQAARLSHGKENHVTGVATRATGLRVEGMRGASPEPMSLDAEQEPQYQARRQSAGCERAREAGNNRGHWKHRQREEAASSHPREMQQASASRRLHLNRLKAATICQESLWHSCKRKVPLEQQSPKKGSRVTTLLNP</sequence>
<feature type="region of interest" description="Disordered" evidence="1">
    <location>
        <begin position="187"/>
        <end position="248"/>
    </location>
</feature>
<protein>
    <submittedName>
        <fullName evidence="2">Uncharacterized protein</fullName>
    </submittedName>
</protein>
<gene>
    <name evidence="2" type="ORF">Y1Q_0005894</name>
</gene>
<evidence type="ECO:0000313" key="2">
    <source>
        <dbReference type="EMBL" id="KYO20440.1"/>
    </source>
</evidence>
<proteinExistence type="predicted"/>
<dbReference type="EMBL" id="AKHW03006405">
    <property type="protein sequence ID" value="KYO20440.1"/>
    <property type="molecule type" value="Genomic_DNA"/>
</dbReference>
<feature type="compositionally biased region" description="Basic and acidic residues" evidence="1">
    <location>
        <begin position="231"/>
        <end position="242"/>
    </location>
</feature>
<reference evidence="2 3" key="1">
    <citation type="journal article" date="2012" name="Genome Biol.">
        <title>Sequencing three crocodilian genomes to illuminate the evolution of archosaurs and amniotes.</title>
        <authorList>
            <person name="St John J.A."/>
            <person name="Braun E.L."/>
            <person name="Isberg S.R."/>
            <person name="Miles L.G."/>
            <person name="Chong A.Y."/>
            <person name="Gongora J."/>
            <person name="Dalzell P."/>
            <person name="Moran C."/>
            <person name="Bed'hom B."/>
            <person name="Abzhanov A."/>
            <person name="Burgess S.C."/>
            <person name="Cooksey A.M."/>
            <person name="Castoe T.A."/>
            <person name="Crawford N.G."/>
            <person name="Densmore L.D."/>
            <person name="Drew J.C."/>
            <person name="Edwards S.V."/>
            <person name="Faircloth B.C."/>
            <person name="Fujita M.K."/>
            <person name="Greenwold M.J."/>
            <person name="Hoffmann F.G."/>
            <person name="Howard J.M."/>
            <person name="Iguchi T."/>
            <person name="Janes D.E."/>
            <person name="Khan S.Y."/>
            <person name="Kohno S."/>
            <person name="de Koning A.J."/>
            <person name="Lance S.L."/>
            <person name="McCarthy F.M."/>
            <person name="McCormack J.E."/>
            <person name="Merchant M.E."/>
            <person name="Peterson D.G."/>
            <person name="Pollock D.D."/>
            <person name="Pourmand N."/>
            <person name="Raney B.J."/>
            <person name="Roessler K.A."/>
            <person name="Sanford J.R."/>
            <person name="Sawyer R.H."/>
            <person name="Schmidt C.J."/>
            <person name="Triplett E.W."/>
            <person name="Tuberville T.D."/>
            <person name="Venegas-Anaya M."/>
            <person name="Howard J.T."/>
            <person name="Jarvis E.D."/>
            <person name="Guillette L.J.Jr."/>
            <person name="Glenn T.C."/>
            <person name="Green R.E."/>
            <person name="Ray D.A."/>
        </authorList>
    </citation>
    <scope>NUCLEOTIDE SEQUENCE [LARGE SCALE GENOMIC DNA]</scope>
    <source>
        <strain evidence="2">KSC_2009_1</strain>
    </source>
</reference>
<dbReference type="Proteomes" id="UP000050525">
    <property type="component" value="Unassembled WGS sequence"/>
</dbReference>
<comment type="caution">
    <text evidence="2">The sequence shown here is derived from an EMBL/GenBank/DDBJ whole genome shotgun (WGS) entry which is preliminary data.</text>
</comment>
<accession>A0A151M7M0</accession>
<organism evidence="2 3">
    <name type="scientific">Alligator mississippiensis</name>
    <name type="common">American alligator</name>
    <dbReference type="NCBI Taxonomy" id="8496"/>
    <lineage>
        <taxon>Eukaryota</taxon>
        <taxon>Metazoa</taxon>
        <taxon>Chordata</taxon>
        <taxon>Craniata</taxon>
        <taxon>Vertebrata</taxon>
        <taxon>Euteleostomi</taxon>
        <taxon>Archelosauria</taxon>
        <taxon>Archosauria</taxon>
        <taxon>Crocodylia</taxon>
        <taxon>Alligatoridae</taxon>
        <taxon>Alligatorinae</taxon>
        <taxon>Alligator</taxon>
    </lineage>
</organism>
<name>A0A151M7M0_ALLMI</name>
<evidence type="ECO:0000313" key="3">
    <source>
        <dbReference type="Proteomes" id="UP000050525"/>
    </source>
</evidence>
<keyword evidence="3" id="KW-1185">Reference proteome</keyword>